<comment type="caution">
    <text evidence="5">The sequence shown here is derived from an EMBL/GenBank/DDBJ whole genome shotgun (WGS) entry which is preliminary data.</text>
</comment>
<dbReference type="InterPro" id="IPR008983">
    <property type="entry name" value="Tumour_necrosis_fac-like_dom"/>
</dbReference>
<evidence type="ECO:0000256" key="1">
    <source>
        <dbReference type="ARBA" id="ARBA00004613"/>
    </source>
</evidence>
<dbReference type="PANTHER" id="PTHR22923">
    <property type="entry name" value="CEREBELLIN-RELATED"/>
    <property type="match status" value="1"/>
</dbReference>
<evidence type="ECO:0000256" key="3">
    <source>
        <dbReference type="ARBA" id="ARBA00022729"/>
    </source>
</evidence>
<evidence type="ECO:0000313" key="6">
    <source>
        <dbReference type="Proteomes" id="UP000683360"/>
    </source>
</evidence>
<gene>
    <name evidence="5" type="ORF">MEDL_301</name>
</gene>
<keyword evidence="6" id="KW-1185">Reference proteome</keyword>
<comment type="subcellular location">
    <subcellularLocation>
        <location evidence="1">Secreted</location>
    </subcellularLocation>
</comment>
<proteinExistence type="predicted"/>
<dbReference type="PANTHER" id="PTHR22923:SF116">
    <property type="entry name" value="C1Q DOMAIN-CONTAINING PROTEIN"/>
    <property type="match status" value="1"/>
</dbReference>
<dbReference type="Proteomes" id="UP000683360">
    <property type="component" value="Unassembled WGS sequence"/>
</dbReference>
<protein>
    <submittedName>
        <fullName evidence="5">COL8A</fullName>
    </submittedName>
</protein>
<feature type="domain" description="C1q" evidence="4">
    <location>
        <begin position="52"/>
        <end position="184"/>
    </location>
</feature>
<dbReference type="AlphaFoldDB" id="A0A8S3PMA7"/>
<evidence type="ECO:0000259" key="4">
    <source>
        <dbReference type="PROSITE" id="PS50871"/>
    </source>
</evidence>
<dbReference type="OrthoDB" id="6111203at2759"/>
<dbReference type="InterPro" id="IPR001073">
    <property type="entry name" value="C1q_dom"/>
</dbReference>
<dbReference type="SMART" id="SM00110">
    <property type="entry name" value="C1Q"/>
    <property type="match status" value="1"/>
</dbReference>
<reference evidence="5" key="1">
    <citation type="submission" date="2021-03" db="EMBL/GenBank/DDBJ databases">
        <authorList>
            <person name="Bekaert M."/>
        </authorList>
    </citation>
    <scope>NUCLEOTIDE SEQUENCE</scope>
</reference>
<dbReference type="SUPFAM" id="SSF49842">
    <property type="entry name" value="TNF-like"/>
    <property type="match status" value="1"/>
</dbReference>
<dbReference type="InterPro" id="IPR050822">
    <property type="entry name" value="Cerebellin_Synaptic_Org"/>
</dbReference>
<evidence type="ECO:0000313" key="5">
    <source>
        <dbReference type="EMBL" id="CAG2184665.1"/>
    </source>
</evidence>
<sequence>MQHKCSNTDFLSRDGFVEPVMDIISEDITEEKETPIGIRKHVHVNAKCQCLNKDTTPAFSAVLTHKQTVASNTAVKFDKVVTNIQDGYDPATGIFTAPTDGVYHISSTVISPVGNKLFVSLYHNDVVITSIWVSPKDDTHEMGTTNMVLTLKDGDEVAIRSRGNFEVHSNAAGFSSFSGFLISK</sequence>
<accession>A0A8S3PMA7</accession>
<evidence type="ECO:0000256" key="2">
    <source>
        <dbReference type="ARBA" id="ARBA00022525"/>
    </source>
</evidence>
<organism evidence="5 6">
    <name type="scientific">Mytilus edulis</name>
    <name type="common">Blue mussel</name>
    <dbReference type="NCBI Taxonomy" id="6550"/>
    <lineage>
        <taxon>Eukaryota</taxon>
        <taxon>Metazoa</taxon>
        <taxon>Spiralia</taxon>
        <taxon>Lophotrochozoa</taxon>
        <taxon>Mollusca</taxon>
        <taxon>Bivalvia</taxon>
        <taxon>Autobranchia</taxon>
        <taxon>Pteriomorphia</taxon>
        <taxon>Mytilida</taxon>
        <taxon>Mytiloidea</taxon>
        <taxon>Mytilidae</taxon>
        <taxon>Mytilinae</taxon>
        <taxon>Mytilus</taxon>
    </lineage>
</organism>
<dbReference type="Pfam" id="PF00386">
    <property type="entry name" value="C1q"/>
    <property type="match status" value="1"/>
</dbReference>
<name>A0A8S3PMA7_MYTED</name>
<dbReference type="PRINTS" id="PR00007">
    <property type="entry name" value="COMPLEMNTC1Q"/>
</dbReference>
<keyword evidence="2" id="KW-0964">Secreted</keyword>
<keyword evidence="3" id="KW-0732">Signal</keyword>
<dbReference type="PROSITE" id="PS50871">
    <property type="entry name" value="C1Q"/>
    <property type="match status" value="1"/>
</dbReference>
<dbReference type="Gene3D" id="2.60.120.40">
    <property type="match status" value="1"/>
</dbReference>
<dbReference type="GO" id="GO:0005576">
    <property type="term" value="C:extracellular region"/>
    <property type="evidence" value="ECO:0007669"/>
    <property type="project" value="UniProtKB-SubCell"/>
</dbReference>
<dbReference type="EMBL" id="CAJPWZ010000012">
    <property type="protein sequence ID" value="CAG2184665.1"/>
    <property type="molecule type" value="Genomic_DNA"/>
</dbReference>